<dbReference type="InterPro" id="IPR036179">
    <property type="entry name" value="Ig-like_dom_sf"/>
</dbReference>
<dbReference type="Gene3D" id="2.60.40.10">
    <property type="entry name" value="Immunoglobulins"/>
    <property type="match status" value="1"/>
</dbReference>
<dbReference type="InterPro" id="IPR003598">
    <property type="entry name" value="Ig_sub2"/>
</dbReference>
<keyword evidence="1" id="KW-1133">Transmembrane helix</keyword>
<keyword evidence="1" id="KW-0472">Membrane</keyword>
<accession>A0A0M3HSQ3</accession>
<keyword evidence="3" id="KW-1185">Reference proteome</keyword>
<dbReference type="Proteomes" id="UP000036681">
    <property type="component" value="Unplaced"/>
</dbReference>
<dbReference type="PROSITE" id="PS50835">
    <property type="entry name" value="IG_LIKE"/>
    <property type="match status" value="1"/>
</dbReference>
<evidence type="ECO:0000313" key="3">
    <source>
        <dbReference type="Proteomes" id="UP000036681"/>
    </source>
</evidence>
<dbReference type="InterPro" id="IPR013783">
    <property type="entry name" value="Ig-like_fold"/>
</dbReference>
<evidence type="ECO:0000259" key="2">
    <source>
        <dbReference type="PROSITE" id="PS50835"/>
    </source>
</evidence>
<proteinExistence type="predicted"/>
<reference evidence="4" key="1">
    <citation type="submission" date="2017-02" db="UniProtKB">
        <authorList>
            <consortium name="WormBaseParasite"/>
        </authorList>
    </citation>
    <scope>IDENTIFICATION</scope>
</reference>
<feature type="transmembrane region" description="Helical" evidence="1">
    <location>
        <begin position="118"/>
        <end position="142"/>
    </location>
</feature>
<dbReference type="WBParaSite" id="ALUE_0000553601-mRNA-1">
    <property type="protein sequence ID" value="ALUE_0000553601-mRNA-1"/>
    <property type="gene ID" value="ALUE_0000553601"/>
</dbReference>
<sequence length="202" mass="21934">MALIAVPAPVIVSSYNVPLENSFYSIPKEGQAVTFNCTTPTETRALFWILPNGTRIDVGQGSEDHLGQVLVAMNFNGSSSQLIIPEVRRGMDGQYVCVLDGAPRQIFFIPYVVSTINFAQAVMISLGVTVGFAVACASVLLFDRYCASGFHLRHHAAQVADESPLPPRKQRVMNNVLAEQGSDTVTENDAEQLAMQSHPSHN</sequence>
<dbReference type="SMART" id="SM00408">
    <property type="entry name" value="IGc2"/>
    <property type="match status" value="1"/>
</dbReference>
<name>A0A0M3HSQ3_ASCLU</name>
<dbReference type="AlphaFoldDB" id="A0A0M3HSQ3"/>
<evidence type="ECO:0000256" key="1">
    <source>
        <dbReference type="SAM" id="Phobius"/>
    </source>
</evidence>
<dbReference type="InterPro" id="IPR007110">
    <property type="entry name" value="Ig-like_dom"/>
</dbReference>
<evidence type="ECO:0000313" key="4">
    <source>
        <dbReference type="WBParaSite" id="ALUE_0000553601-mRNA-1"/>
    </source>
</evidence>
<protein>
    <submittedName>
        <fullName evidence="4">Ig-like domain-containing protein</fullName>
    </submittedName>
</protein>
<organism evidence="3 4">
    <name type="scientific">Ascaris lumbricoides</name>
    <name type="common">Giant roundworm</name>
    <dbReference type="NCBI Taxonomy" id="6252"/>
    <lineage>
        <taxon>Eukaryota</taxon>
        <taxon>Metazoa</taxon>
        <taxon>Ecdysozoa</taxon>
        <taxon>Nematoda</taxon>
        <taxon>Chromadorea</taxon>
        <taxon>Rhabditida</taxon>
        <taxon>Spirurina</taxon>
        <taxon>Ascaridomorpha</taxon>
        <taxon>Ascaridoidea</taxon>
        <taxon>Ascarididae</taxon>
        <taxon>Ascaris</taxon>
    </lineage>
</organism>
<dbReference type="SUPFAM" id="SSF48726">
    <property type="entry name" value="Immunoglobulin"/>
    <property type="match status" value="1"/>
</dbReference>
<feature type="domain" description="Ig-like" evidence="2">
    <location>
        <begin position="9"/>
        <end position="107"/>
    </location>
</feature>
<keyword evidence="1" id="KW-0812">Transmembrane</keyword>